<evidence type="ECO:0000259" key="1">
    <source>
        <dbReference type="Pfam" id="PF04149"/>
    </source>
</evidence>
<keyword evidence="3" id="KW-1185">Reference proteome</keyword>
<dbReference type="Proteomes" id="UP001422759">
    <property type="component" value="Unassembled WGS sequence"/>
</dbReference>
<dbReference type="InterPro" id="IPR007278">
    <property type="entry name" value="DUF397"/>
</dbReference>
<feature type="domain" description="DUF397" evidence="1">
    <location>
        <begin position="10"/>
        <end position="61"/>
    </location>
</feature>
<proteinExistence type="predicted"/>
<protein>
    <recommendedName>
        <fullName evidence="1">DUF397 domain-containing protein</fullName>
    </recommendedName>
</protein>
<reference evidence="3" key="1">
    <citation type="journal article" date="2019" name="Int. J. Syst. Evol. Microbiol.">
        <title>The Global Catalogue of Microorganisms (GCM) 10K type strain sequencing project: providing services to taxonomists for standard genome sequencing and annotation.</title>
        <authorList>
            <consortium name="The Broad Institute Genomics Platform"/>
            <consortium name="The Broad Institute Genome Sequencing Center for Infectious Disease"/>
            <person name="Wu L."/>
            <person name="Ma J."/>
        </authorList>
    </citation>
    <scope>NUCLEOTIDE SEQUENCE [LARGE SCALE GENOMIC DNA]</scope>
    <source>
        <strain evidence="3">JCM 14560</strain>
    </source>
</reference>
<gene>
    <name evidence="2" type="ORF">GCM10009760_03890</name>
</gene>
<sequence>MTRPDLVTPFKKSSYSQAGGECVETALTSSRGQAVRDSKDPDGPVLVFPADAWSAFVAGVRSGDFPAV</sequence>
<organism evidence="2 3">
    <name type="scientific">Kitasatospora kazusensis</name>
    <dbReference type="NCBI Taxonomy" id="407974"/>
    <lineage>
        <taxon>Bacteria</taxon>
        <taxon>Bacillati</taxon>
        <taxon>Actinomycetota</taxon>
        <taxon>Actinomycetes</taxon>
        <taxon>Kitasatosporales</taxon>
        <taxon>Streptomycetaceae</taxon>
        <taxon>Kitasatospora</taxon>
    </lineage>
</organism>
<accession>A0ABP5KDR1</accession>
<comment type="caution">
    <text evidence="2">The sequence shown here is derived from an EMBL/GenBank/DDBJ whole genome shotgun (WGS) entry which is preliminary data.</text>
</comment>
<name>A0ABP5KDR1_9ACTN</name>
<dbReference type="Pfam" id="PF04149">
    <property type="entry name" value="DUF397"/>
    <property type="match status" value="1"/>
</dbReference>
<dbReference type="RefSeq" id="WP_344459946.1">
    <property type="nucleotide sequence ID" value="NZ_BAAANT010000001.1"/>
</dbReference>
<dbReference type="EMBL" id="BAAANT010000001">
    <property type="protein sequence ID" value="GAA2130838.1"/>
    <property type="molecule type" value="Genomic_DNA"/>
</dbReference>
<evidence type="ECO:0000313" key="2">
    <source>
        <dbReference type="EMBL" id="GAA2130838.1"/>
    </source>
</evidence>
<evidence type="ECO:0000313" key="3">
    <source>
        <dbReference type="Proteomes" id="UP001422759"/>
    </source>
</evidence>